<organism evidence="1 2">
    <name type="scientific">Eikenella corrodens</name>
    <dbReference type="NCBI Taxonomy" id="539"/>
    <lineage>
        <taxon>Bacteria</taxon>
        <taxon>Pseudomonadati</taxon>
        <taxon>Pseudomonadota</taxon>
        <taxon>Betaproteobacteria</taxon>
        <taxon>Neisseriales</taxon>
        <taxon>Neisseriaceae</taxon>
        <taxon>Eikenella</taxon>
    </lineage>
</organism>
<comment type="caution">
    <text evidence="1">The sequence shown here is derived from an EMBL/GenBank/DDBJ whole genome shotgun (WGS) entry which is preliminary data.</text>
</comment>
<protein>
    <recommendedName>
        <fullName evidence="3">Phage tail protein</fullName>
    </recommendedName>
</protein>
<evidence type="ECO:0000313" key="2">
    <source>
        <dbReference type="Proteomes" id="UP000077589"/>
    </source>
</evidence>
<dbReference type="RefSeq" id="WP_064087690.1">
    <property type="nucleotide sequence ID" value="NZ_CAUTFU010000021.1"/>
</dbReference>
<evidence type="ECO:0000313" key="1">
    <source>
        <dbReference type="EMBL" id="OAM19377.1"/>
    </source>
</evidence>
<sequence length="112" mass="12807">MPKRTFEFVPDLDGNSAKHKFAVRTVKFGDGYEQRQALSLRPKMRTWELQKTGEKEEIDAIEAFIASTNGVESFHWTPPGGEKLLVKVGEEYTVKNIGGLYRISWQFEEVLA</sequence>
<name>A0A1A9RK33_EIKCO</name>
<dbReference type="Pfam" id="PF05939">
    <property type="entry name" value="Phage_min_tail"/>
    <property type="match status" value="1"/>
</dbReference>
<proteinExistence type="predicted"/>
<evidence type="ECO:0008006" key="3">
    <source>
        <dbReference type="Google" id="ProtNLM"/>
    </source>
</evidence>
<dbReference type="InterPro" id="IPR010265">
    <property type="entry name" value="Phage_lambda_TipM"/>
</dbReference>
<dbReference type="EMBL" id="LXSG01000030">
    <property type="protein sequence ID" value="OAM19377.1"/>
    <property type="molecule type" value="Genomic_DNA"/>
</dbReference>
<dbReference type="Proteomes" id="UP000077589">
    <property type="component" value="Unassembled WGS sequence"/>
</dbReference>
<gene>
    <name evidence="1" type="ORF">A7P90_05470</name>
</gene>
<dbReference type="AlphaFoldDB" id="A0A1A9RK33"/>
<dbReference type="OrthoDB" id="8607203at2"/>
<accession>A0A1A9RK33</accession>
<reference evidence="2" key="1">
    <citation type="submission" date="2016-05" db="EMBL/GenBank/DDBJ databases">
        <title>Draft genome of Corynebacterium afermentans subsp. afermentans LCDC 88199T.</title>
        <authorList>
            <person name="Bernier A.-M."/>
            <person name="Bernard K."/>
        </authorList>
    </citation>
    <scope>NUCLEOTIDE SEQUENCE [LARGE SCALE GENOMIC DNA]</scope>
    <source>
        <strain evidence="2">NML04-0072</strain>
    </source>
</reference>